<keyword evidence="3" id="KW-0804">Transcription</keyword>
<feature type="domain" description="HTH araC/xylS-type" evidence="4">
    <location>
        <begin position="238"/>
        <end position="336"/>
    </location>
</feature>
<evidence type="ECO:0000259" key="4">
    <source>
        <dbReference type="PROSITE" id="PS01124"/>
    </source>
</evidence>
<dbReference type="PROSITE" id="PS01124">
    <property type="entry name" value="HTH_ARAC_FAMILY_2"/>
    <property type="match status" value="1"/>
</dbReference>
<dbReference type="EMBL" id="QKRB01000010">
    <property type="protein sequence ID" value="PZD97557.1"/>
    <property type="molecule type" value="Genomic_DNA"/>
</dbReference>
<evidence type="ECO:0000313" key="5">
    <source>
        <dbReference type="EMBL" id="PZD97557.1"/>
    </source>
</evidence>
<evidence type="ECO:0000313" key="6">
    <source>
        <dbReference type="Proteomes" id="UP000249522"/>
    </source>
</evidence>
<proteinExistence type="predicted"/>
<dbReference type="Pfam" id="PF12833">
    <property type="entry name" value="HTH_18"/>
    <property type="match status" value="1"/>
</dbReference>
<dbReference type="PRINTS" id="PR00032">
    <property type="entry name" value="HTHARAC"/>
</dbReference>
<reference evidence="5 6" key="1">
    <citation type="submission" date="2018-06" db="EMBL/GenBank/DDBJ databases">
        <title>Paenibacillus imtechensis sp. nov.</title>
        <authorList>
            <person name="Pinnaka A.K."/>
            <person name="Singh H."/>
            <person name="Kaur M."/>
        </authorList>
    </citation>
    <scope>NUCLEOTIDE SEQUENCE [LARGE SCALE GENOMIC DNA]</scope>
    <source>
        <strain evidence="5 6">SMB1</strain>
    </source>
</reference>
<dbReference type="Proteomes" id="UP000249522">
    <property type="component" value="Unassembled WGS sequence"/>
</dbReference>
<dbReference type="PANTHER" id="PTHR47894">
    <property type="entry name" value="HTH-TYPE TRANSCRIPTIONAL REGULATOR GADX"/>
    <property type="match status" value="1"/>
</dbReference>
<dbReference type="InterPro" id="IPR009057">
    <property type="entry name" value="Homeodomain-like_sf"/>
</dbReference>
<organism evidence="5 6">
    <name type="scientific">Paenibacillus sambharensis</name>
    <dbReference type="NCBI Taxonomy" id="1803190"/>
    <lineage>
        <taxon>Bacteria</taxon>
        <taxon>Bacillati</taxon>
        <taxon>Bacillota</taxon>
        <taxon>Bacilli</taxon>
        <taxon>Bacillales</taxon>
        <taxon>Paenibacillaceae</taxon>
        <taxon>Paenibacillus</taxon>
    </lineage>
</organism>
<evidence type="ECO:0000256" key="1">
    <source>
        <dbReference type="ARBA" id="ARBA00023015"/>
    </source>
</evidence>
<comment type="caution">
    <text evidence="5">The sequence shown here is derived from an EMBL/GenBank/DDBJ whole genome shotgun (WGS) entry which is preliminary data.</text>
</comment>
<dbReference type="AlphaFoldDB" id="A0A2W1M1M8"/>
<dbReference type="GO" id="GO:0005829">
    <property type="term" value="C:cytosol"/>
    <property type="evidence" value="ECO:0007669"/>
    <property type="project" value="TreeGrafter"/>
</dbReference>
<keyword evidence="6" id="KW-1185">Reference proteome</keyword>
<name>A0A2W1M1M8_9BACL</name>
<keyword evidence="2" id="KW-0238">DNA-binding</keyword>
<dbReference type="InterPro" id="IPR032687">
    <property type="entry name" value="AraC-type_N"/>
</dbReference>
<dbReference type="SMART" id="SM00342">
    <property type="entry name" value="HTH_ARAC"/>
    <property type="match status" value="1"/>
</dbReference>
<dbReference type="InterPro" id="IPR020449">
    <property type="entry name" value="Tscrpt_reg_AraC-type_HTH"/>
</dbReference>
<dbReference type="RefSeq" id="WP_111144918.1">
    <property type="nucleotide sequence ID" value="NZ_QKRB01000010.1"/>
</dbReference>
<dbReference type="SUPFAM" id="SSF46689">
    <property type="entry name" value="Homeodomain-like"/>
    <property type="match status" value="1"/>
</dbReference>
<dbReference type="GO" id="GO:0000976">
    <property type="term" value="F:transcription cis-regulatory region binding"/>
    <property type="evidence" value="ECO:0007669"/>
    <property type="project" value="TreeGrafter"/>
</dbReference>
<gene>
    <name evidence="5" type="ORF">DNH61_01410</name>
</gene>
<dbReference type="PANTHER" id="PTHR47894:SF1">
    <property type="entry name" value="HTH-TYPE TRANSCRIPTIONAL REGULATOR VQSM"/>
    <property type="match status" value="1"/>
</dbReference>
<accession>A0A2W1M1M8</accession>
<evidence type="ECO:0000256" key="3">
    <source>
        <dbReference type="ARBA" id="ARBA00023163"/>
    </source>
</evidence>
<dbReference type="InterPro" id="IPR018060">
    <property type="entry name" value="HTH_AraC"/>
</dbReference>
<sequence>MRDLGVSVALLYPIMKTILRSGFDQEEFLRQARISGELLEDAEARLPEQDFERVTELAAAVTGDPLFGLHQGQRVEVSDLGILGYVMLHSGTVGQALKAYQTYNVIVCSGFNIDTEVQGDDLLITTSFQSNPLKKPGRHCMEDMVSSVYHLMMKLSCRTIALKELHFAHSEAVEVPLADYVSVLGVQPLFDRPASRMRVPKEVLEYPIVFGDAKLLRTFEAIAEGARQRLLQGRTFTDELYNWLLKLAPASLPGLKEAAQAFQMSARSLQARLQQEQTTYQDLMNQVRRELASGYLAKPEYTIAEIAYLLHFSEPSAFQNAFKRWTGLTPKQYRLASQQDRASAI</sequence>
<protein>
    <submittedName>
        <fullName evidence="5">AraC family transcriptional regulator</fullName>
    </submittedName>
</protein>
<dbReference type="Gene3D" id="1.10.10.60">
    <property type="entry name" value="Homeodomain-like"/>
    <property type="match status" value="1"/>
</dbReference>
<dbReference type="Pfam" id="PF12625">
    <property type="entry name" value="Arabinose_bd"/>
    <property type="match status" value="1"/>
</dbReference>
<keyword evidence="1" id="KW-0805">Transcription regulation</keyword>
<dbReference type="OrthoDB" id="5582699at2"/>
<evidence type="ECO:0000256" key="2">
    <source>
        <dbReference type="ARBA" id="ARBA00023125"/>
    </source>
</evidence>
<dbReference type="GO" id="GO:0003700">
    <property type="term" value="F:DNA-binding transcription factor activity"/>
    <property type="evidence" value="ECO:0007669"/>
    <property type="project" value="InterPro"/>
</dbReference>